<keyword evidence="14" id="KW-0325">Glycoprotein</keyword>
<dbReference type="Pfam" id="PF13855">
    <property type="entry name" value="LRR_8"/>
    <property type="match status" value="2"/>
</dbReference>
<keyword evidence="7 16" id="KW-0732">Signal</keyword>
<feature type="transmembrane region" description="Helical" evidence="15">
    <location>
        <begin position="673"/>
        <end position="694"/>
    </location>
</feature>
<dbReference type="InterPro" id="IPR001611">
    <property type="entry name" value="Leu-rich_rpt"/>
</dbReference>
<comment type="subcellular location">
    <subcellularLocation>
        <location evidence="1">Cell membrane</location>
    </subcellularLocation>
    <subcellularLocation>
        <location evidence="2">Membrane</location>
        <topology evidence="2">Single-pass type I membrane protein</topology>
    </subcellularLocation>
</comment>
<keyword evidence="9" id="KW-0547">Nucleotide-binding</keyword>
<evidence type="ECO:0000256" key="4">
    <source>
        <dbReference type="ARBA" id="ARBA00022475"/>
    </source>
</evidence>
<evidence type="ECO:0000256" key="12">
    <source>
        <dbReference type="ARBA" id="ARBA00023136"/>
    </source>
</evidence>
<dbReference type="SMART" id="SM00369">
    <property type="entry name" value="LRR_TYP"/>
    <property type="match status" value="9"/>
</dbReference>
<dbReference type="FunFam" id="3.80.10.10:FF:000213">
    <property type="entry name" value="Tyrosine-sulfated glycopeptide receptor 1"/>
    <property type="match status" value="1"/>
</dbReference>
<dbReference type="FunFam" id="3.80.10.10:FF:000299">
    <property type="entry name" value="Piriformospora indica-insensitive protein 2"/>
    <property type="match status" value="1"/>
</dbReference>
<keyword evidence="5" id="KW-0433">Leucine-rich repeat</keyword>
<dbReference type="FunFam" id="3.80.10.10:FF:000101">
    <property type="entry name" value="LRR receptor-like serine/threonine-protein kinase ERECTA"/>
    <property type="match status" value="1"/>
</dbReference>
<keyword evidence="11 15" id="KW-1133">Transmembrane helix</keyword>
<keyword evidence="12 15" id="KW-0472">Membrane</keyword>
<evidence type="ECO:0000313" key="19">
    <source>
        <dbReference type="RefSeq" id="XP_021287623.1"/>
    </source>
</evidence>
<keyword evidence="4" id="KW-1003">Cell membrane</keyword>
<evidence type="ECO:0000256" key="11">
    <source>
        <dbReference type="ARBA" id="ARBA00022989"/>
    </source>
</evidence>
<keyword evidence="18" id="KW-1185">Reference proteome</keyword>
<evidence type="ECO:0000256" key="7">
    <source>
        <dbReference type="ARBA" id="ARBA00022729"/>
    </source>
</evidence>
<dbReference type="Proteomes" id="UP000504621">
    <property type="component" value="Unplaced"/>
</dbReference>
<keyword evidence="13" id="KW-0675">Receptor</keyword>
<dbReference type="RefSeq" id="XP_021287623.1">
    <property type="nucleotide sequence ID" value="XM_021431948.1"/>
</dbReference>
<feature type="chain" id="PRO_5027102049" evidence="16">
    <location>
        <begin position="27"/>
        <end position="726"/>
    </location>
</feature>
<reference evidence="19" key="1">
    <citation type="submission" date="2025-08" db="UniProtKB">
        <authorList>
            <consortium name="RefSeq"/>
        </authorList>
    </citation>
    <scope>IDENTIFICATION</scope>
    <source>
        <tissue evidence="19">Leaf</tissue>
    </source>
</reference>
<evidence type="ECO:0000256" key="9">
    <source>
        <dbReference type="ARBA" id="ARBA00022741"/>
    </source>
</evidence>
<dbReference type="PRINTS" id="PR00019">
    <property type="entry name" value="LEURICHRPT"/>
</dbReference>
<dbReference type="PANTHER" id="PTHR48057">
    <property type="entry name" value="LEUCINE-RICH REPEAT SERINE/THREONINE-PROTEIN KINASE 1"/>
    <property type="match status" value="1"/>
</dbReference>
<dbReference type="PANTHER" id="PTHR48057:SF7">
    <property type="entry name" value="LEUCINE-RICH REPEAT SERINE_THREONINE-PROTEIN KINASE 1"/>
    <property type="match status" value="1"/>
</dbReference>
<evidence type="ECO:0000259" key="17">
    <source>
        <dbReference type="Pfam" id="PF08263"/>
    </source>
</evidence>
<evidence type="ECO:0000256" key="16">
    <source>
        <dbReference type="SAM" id="SignalP"/>
    </source>
</evidence>
<dbReference type="Pfam" id="PF00560">
    <property type="entry name" value="LRR_1"/>
    <property type="match status" value="8"/>
</dbReference>
<evidence type="ECO:0000256" key="3">
    <source>
        <dbReference type="ARBA" id="ARBA00009592"/>
    </source>
</evidence>
<dbReference type="Gene3D" id="3.80.10.10">
    <property type="entry name" value="Ribonuclease Inhibitor"/>
    <property type="match status" value="4"/>
</dbReference>
<gene>
    <name evidence="19" type="primary">LOC110419071</name>
</gene>
<dbReference type="GO" id="GO:0005524">
    <property type="term" value="F:ATP binding"/>
    <property type="evidence" value="ECO:0007669"/>
    <property type="project" value="UniProtKB-KW"/>
</dbReference>
<evidence type="ECO:0000256" key="13">
    <source>
        <dbReference type="ARBA" id="ARBA00023170"/>
    </source>
</evidence>
<dbReference type="GO" id="GO:0005886">
    <property type="term" value="C:plasma membrane"/>
    <property type="evidence" value="ECO:0007669"/>
    <property type="project" value="UniProtKB-SubCell"/>
</dbReference>
<proteinExistence type="inferred from homology"/>
<dbReference type="InterPro" id="IPR013210">
    <property type="entry name" value="LRR_N_plant-typ"/>
</dbReference>
<dbReference type="OrthoDB" id="442066at2759"/>
<name>A0A6J1AKZ8_9ROSI</name>
<feature type="signal peptide" evidence="16">
    <location>
        <begin position="1"/>
        <end position="26"/>
    </location>
</feature>
<dbReference type="GeneID" id="110419071"/>
<evidence type="ECO:0000256" key="15">
    <source>
        <dbReference type="SAM" id="Phobius"/>
    </source>
</evidence>
<dbReference type="Pfam" id="PF08263">
    <property type="entry name" value="LRRNT_2"/>
    <property type="match status" value="1"/>
</dbReference>
<evidence type="ECO:0000256" key="10">
    <source>
        <dbReference type="ARBA" id="ARBA00022840"/>
    </source>
</evidence>
<keyword evidence="6 15" id="KW-0812">Transmembrane</keyword>
<evidence type="ECO:0000256" key="8">
    <source>
        <dbReference type="ARBA" id="ARBA00022737"/>
    </source>
</evidence>
<accession>A0A6J1AKZ8</accession>
<evidence type="ECO:0000256" key="5">
    <source>
        <dbReference type="ARBA" id="ARBA00022614"/>
    </source>
</evidence>
<sequence length="726" mass="81230">MGNNGFFLPPMVFVVVLSYSVTTLFAESPNIATDQSALLALKAHVTHDPLNLLATNWTSGTSVCNWIGVTCGSHHQRVTTLDLSNMNLTGTIPPHLGNLSFLSLLNIRFNHFHGSLPVELANLSSLKYISFGHNNFHGEIPSWFDSFTQLRSLFLYSNNFSGIIPSSLGSLSNLEQLMLMDNYLEGQIPIAIKNLSNLKWLYLENNQLSGQLPSTLFDHLPKLQELVLEFNLFCGKIPISLFKCQELEVLSLADNTLEGSVPQEIGNLTRLSELYLYHNNLTGEVPSIIRSLSFLEYLDLSYNDLSGRLPALQSSLRGLDVSHNNLIGEIPSSICNMSSLVDYFILSSNNFREMIPECLGNLSNSITNVDLSRNNFHGKIPGNFHKGCLLRSFSIHHNKLEGLLPRSLVNCLDLEILDVRNNNLNDTFPNWLGNLGLQVLILRHNRFYGHIDNFEGRFFFSDLRIIDLSHNDFNGFLPTKFFENLHAIRSESGNKSDSNYMMYIGSDQDEYLYHSLSITIKGLDMEFPNILTILTIIDYSNNRFHGQIPEILGELHSLVVLNLSHNSLTGPIPSLLGNLSALESLDLSSNKLEGKIPAQLVNLIFLEVLNLSWNNLVGLVPRGNQFETFTNDSYIGNLGLCGLPLSKNCSDEQILIPQSTKFDEDGDTMNWKFSILMGYGCGLVFGLSMGYVVFTTGKPQWLVRIFERGQQKYAIGGKICRNGGRN</sequence>
<evidence type="ECO:0000256" key="2">
    <source>
        <dbReference type="ARBA" id="ARBA00004479"/>
    </source>
</evidence>
<evidence type="ECO:0000256" key="6">
    <source>
        <dbReference type="ARBA" id="ARBA00022692"/>
    </source>
</evidence>
<comment type="similarity">
    <text evidence="3">Belongs to the RLP family.</text>
</comment>
<dbReference type="SUPFAM" id="SSF52058">
    <property type="entry name" value="L domain-like"/>
    <property type="match status" value="3"/>
</dbReference>
<evidence type="ECO:0000256" key="14">
    <source>
        <dbReference type="ARBA" id="ARBA00023180"/>
    </source>
</evidence>
<protein>
    <submittedName>
        <fullName evidence="19">Receptor-like protein 12</fullName>
    </submittedName>
</protein>
<organism evidence="18 19">
    <name type="scientific">Herrania umbratica</name>
    <dbReference type="NCBI Taxonomy" id="108875"/>
    <lineage>
        <taxon>Eukaryota</taxon>
        <taxon>Viridiplantae</taxon>
        <taxon>Streptophyta</taxon>
        <taxon>Embryophyta</taxon>
        <taxon>Tracheophyta</taxon>
        <taxon>Spermatophyta</taxon>
        <taxon>Magnoliopsida</taxon>
        <taxon>eudicotyledons</taxon>
        <taxon>Gunneridae</taxon>
        <taxon>Pentapetalae</taxon>
        <taxon>rosids</taxon>
        <taxon>malvids</taxon>
        <taxon>Malvales</taxon>
        <taxon>Malvaceae</taxon>
        <taxon>Byttnerioideae</taxon>
        <taxon>Herrania</taxon>
    </lineage>
</organism>
<dbReference type="SMART" id="SM00365">
    <property type="entry name" value="LRR_SD22"/>
    <property type="match status" value="5"/>
</dbReference>
<feature type="domain" description="Leucine-rich repeat-containing N-terminal plant-type" evidence="17">
    <location>
        <begin position="33"/>
        <end position="71"/>
    </location>
</feature>
<dbReference type="InterPro" id="IPR003591">
    <property type="entry name" value="Leu-rich_rpt_typical-subtyp"/>
</dbReference>
<evidence type="ECO:0000313" key="18">
    <source>
        <dbReference type="Proteomes" id="UP000504621"/>
    </source>
</evidence>
<dbReference type="AlphaFoldDB" id="A0A6J1AKZ8"/>
<dbReference type="InterPro" id="IPR032675">
    <property type="entry name" value="LRR_dom_sf"/>
</dbReference>
<keyword evidence="8" id="KW-0677">Repeat</keyword>
<keyword evidence="10" id="KW-0067">ATP-binding</keyword>
<evidence type="ECO:0000256" key="1">
    <source>
        <dbReference type="ARBA" id="ARBA00004236"/>
    </source>
</evidence>
<dbReference type="InterPro" id="IPR052595">
    <property type="entry name" value="LRRC69/RLP"/>
</dbReference>